<dbReference type="InterPro" id="IPR054168">
    <property type="entry name" value="PG_1098_Fer"/>
</dbReference>
<evidence type="ECO:0000313" key="3">
    <source>
        <dbReference type="EMBL" id="MBB5286314.1"/>
    </source>
</evidence>
<dbReference type="EMBL" id="JACHGF010000009">
    <property type="protein sequence ID" value="MBB5286314.1"/>
    <property type="molecule type" value="Genomic_DNA"/>
</dbReference>
<evidence type="ECO:0008006" key="5">
    <source>
        <dbReference type="Google" id="ProtNLM"/>
    </source>
</evidence>
<sequence length="399" mass="44482">MNAVEPLTAAEQTFIREHLQDDAATLLLKARPQPDLDLRKVVLQLTARQKARHKLPSWYANERLLFPPPLSVEQGSSEATARYKASLMQGEHLIDITGGMGVDCYYLSQRFAQSTYLEQQPEVAHAAAYNFGVLGASRIRVLEGEALHLLAQQSLRADWIYADPARRDDRQRKVVRLEDCTPDLIATLPTLLQHAPRLLIKTSPLLDIDHTVQALPGVREVHVLGLGSECKEVLYWVEAEQVPAAEVLINVRVLRSDGTVAHGFDFSRAQEAQAEPTYGPPLRYLYEPQAAVLKAGAFKYLSVKYLLTKLAPNSHFYSSEQPVVDFPGRSFEIKAVVKADAKEIARQVPGGKANLTVRNFPGSVQELRKKWRLQEGGSTYLFATTLADGHKVVLVTEKM</sequence>
<dbReference type="RefSeq" id="WP_246440621.1">
    <property type="nucleotide sequence ID" value="NZ_JACHGF010000009.1"/>
</dbReference>
<reference evidence="3 4" key="1">
    <citation type="submission" date="2020-08" db="EMBL/GenBank/DDBJ databases">
        <title>Genomic Encyclopedia of Type Strains, Phase IV (KMG-IV): sequencing the most valuable type-strain genomes for metagenomic binning, comparative biology and taxonomic classification.</title>
        <authorList>
            <person name="Goeker M."/>
        </authorList>
    </citation>
    <scope>NUCLEOTIDE SEQUENCE [LARGE SCALE GENOMIC DNA]</scope>
    <source>
        <strain evidence="3 4">DSM 105074</strain>
    </source>
</reference>
<dbReference type="Gene3D" id="3.40.50.150">
    <property type="entry name" value="Vaccinia Virus protein VP39"/>
    <property type="match status" value="1"/>
</dbReference>
<evidence type="ECO:0000259" key="2">
    <source>
        <dbReference type="Pfam" id="PF22013"/>
    </source>
</evidence>
<feature type="domain" description="THUMP-like" evidence="1">
    <location>
        <begin position="328"/>
        <end position="397"/>
    </location>
</feature>
<comment type="caution">
    <text evidence="3">The sequence shown here is derived from an EMBL/GenBank/DDBJ whole genome shotgun (WGS) entry which is preliminary data.</text>
</comment>
<dbReference type="InterPro" id="IPR041497">
    <property type="entry name" value="Thump-like"/>
</dbReference>
<evidence type="ECO:0000259" key="1">
    <source>
        <dbReference type="Pfam" id="PF18096"/>
    </source>
</evidence>
<evidence type="ECO:0000313" key="4">
    <source>
        <dbReference type="Proteomes" id="UP000557307"/>
    </source>
</evidence>
<protein>
    <recommendedName>
        <fullName evidence="5">THUMP-like domain-containing protein</fullName>
    </recommendedName>
</protein>
<name>A0A840TSP2_9BACT</name>
<dbReference type="Pfam" id="PF22013">
    <property type="entry name" value="PG_1098_Fer"/>
    <property type="match status" value="1"/>
</dbReference>
<organism evidence="3 4">
    <name type="scientific">Rhabdobacter roseus</name>
    <dbReference type="NCBI Taxonomy" id="1655419"/>
    <lineage>
        <taxon>Bacteria</taxon>
        <taxon>Pseudomonadati</taxon>
        <taxon>Bacteroidota</taxon>
        <taxon>Cytophagia</taxon>
        <taxon>Cytophagales</taxon>
        <taxon>Cytophagaceae</taxon>
        <taxon>Rhabdobacter</taxon>
    </lineage>
</organism>
<dbReference type="AlphaFoldDB" id="A0A840TSP2"/>
<dbReference type="Proteomes" id="UP000557307">
    <property type="component" value="Unassembled WGS sequence"/>
</dbReference>
<accession>A0A840TSP2</accession>
<dbReference type="Pfam" id="PF18096">
    <property type="entry name" value="Thump_like"/>
    <property type="match status" value="1"/>
</dbReference>
<dbReference type="Gene3D" id="1.10.10.1110">
    <property type="entry name" value="Methyltransferase PG1098, N-terminal domain"/>
    <property type="match status" value="1"/>
</dbReference>
<dbReference type="InterPro" id="IPR029063">
    <property type="entry name" value="SAM-dependent_MTases_sf"/>
</dbReference>
<keyword evidence="4" id="KW-1185">Reference proteome</keyword>
<gene>
    <name evidence="3" type="ORF">HNQ92_004474</name>
</gene>
<dbReference type="SUPFAM" id="SSF53335">
    <property type="entry name" value="S-adenosyl-L-methionine-dependent methyltransferases"/>
    <property type="match status" value="1"/>
</dbReference>
<proteinExistence type="predicted"/>
<feature type="domain" description="PG-1098 ferredoxin-like" evidence="2">
    <location>
        <begin position="284"/>
        <end position="327"/>
    </location>
</feature>